<dbReference type="Pfam" id="PF11976">
    <property type="entry name" value="Rad60-SLD"/>
    <property type="match status" value="1"/>
</dbReference>
<dbReference type="GO" id="GO:0005634">
    <property type="term" value="C:nucleus"/>
    <property type="evidence" value="ECO:0007669"/>
    <property type="project" value="UniProtKB-SubCell"/>
</dbReference>
<reference evidence="3 4" key="1">
    <citation type="journal article" date="2024" name="Nat. Commun.">
        <title>Phylogenomics reveals the evolutionary origins of lichenization in chlorophyte algae.</title>
        <authorList>
            <person name="Puginier C."/>
            <person name="Libourel C."/>
            <person name="Otte J."/>
            <person name="Skaloud P."/>
            <person name="Haon M."/>
            <person name="Grisel S."/>
            <person name="Petersen M."/>
            <person name="Berrin J.G."/>
            <person name="Delaux P.M."/>
            <person name="Dal Grande F."/>
            <person name="Keller J."/>
        </authorList>
    </citation>
    <scope>NUCLEOTIDE SEQUENCE [LARGE SCALE GENOMIC DNA]</scope>
    <source>
        <strain evidence="3 4">SAG 2036</strain>
    </source>
</reference>
<gene>
    <name evidence="3" type="ORF">WJX73_003041</name>
</gene>
<evidence type="ECO:0000313" key="4">
    <source>
        <dbReference type="Proteomes" id="UP001465755"/>
    </source>
</evidence>
<evidence type="ECO:0000313" key="3">
    <source>
        <dbReference type="EMBL" id="KAK9808157.1"/>
    </source>
</evidence>
<dbReference type="InterPro" id="IPR029071">
    <property type="entry name" value="Ubiquitin-like_domsf"/>
</dbReference>
<proteinExistence type="inferred from homology"/>
<evidence type="ECO:0000256" key="1">
    <source>
        <dbReference type="RuleBase" id="RU361190"/>
    </source>
</evidence>
<name>A0AAW1PH50_9CHLO</name>
<protein>
    <recommendedName>
        <fullName evidence="1">Small ubiquitin-related modifier</fullName>
        <shortName evidence="1">SUMO</shortName>
    </recommendedName>
</protein>
<comment type="subcellular location">
    <subcellularLocation>
        <location evidence="1">Nucleus</location>
    </subcellularLocation>
</comment>
<keyword evidence="1" id="KW-0539">Nucleus</keyword>
<dbReference type="AlphaFoldDB" id="A0AAW1PH50"/>
<dbReference type="EMBL" id="JALJOQ010000026">
    <property type="protein sequence ID" value="KAK9808157.1"/>
    <property type="molecule type" value="Genomic_DNA"/>
</dbReference>
<dbReference type="SUPFAM" id="SSF54236">
    <property type="entry name" value="Ubiquitin-like"/>
    <property type="match status" value="1"/>
</dbReference>
<keyword evidence="4" id="KW-1185">Reference proteome</keyword>
<dbReference type="Gene3D" id="3.10.20.90">
    <property type="entry name" value="Phosphatidylinositol 3-kinase Catalytic Subunit, Chain A, domain 1"/>
    <property type="match status" value="1"/>
</dbReference>
<dbReference type="PANTHER" id="PTHR10562">
    <property type="entry name" value="SMALL UBIQUITIN-RELATED MODIFIER"/>
    <property type="match status" value="1"/>
</dbReference>
<accession>A0AAW1PH50</accession>
<dbReference type="PROSITE" id="PS50053">
    <property type="entry name" value="UBIQUITIN_2"/>
    <property type="match status" value="1"/>
</dbReference>
<dbReference type="InterPro" id="IPR022617">
    <property type="entry name" value="Rad60/SUMO-like_dom"/>
</dbReference>
<comment type="similarity">
    <text evidence="1">Belongs to the ubiquitin family. SUMO subfamily.</text>
</comment>
<comment type="caution">
    <text evidence="3">The sequence shown here is derived from an EMBL/GenBank/DDBJ whole genome shotgun (WGS) entry which is preliminary data.</text>
</comment>
<dbReference type="SMART" id="SM00213">
    <property type="entry name" value="UBQ"/>
    <property type="match status" value="1"/>
</dbReference>
<sequence length="94" mass="10341">MAEDSGETKPKVEQAFQIVVKDQTGGEVHFKVKPTTKFGKIMASYAANKSVDQKSIKFIFDGSRLHENQTPEGVGMESDDCIDAMIEQMGGGKW</sequence>
<organism evidence="3 4">
    <name type="scientific">Symbiochloris irregularis</name>
    <dbReference type="NCBI Taxonomy" id="706552"/>
    <lineage>
        <taxon>Eukaryota</taxon>
        <taxon>Viridiplantae</taxon>
        <taxon>Chlorophyta</taxon>
        <taxon>core chlorophytes</taxon>
        <taxon>Trebouxiophyceae</taxon>
        <taxon>Trebouxiales</taxon>
        <taxon>Trebouxiaceae</taxon>
        <taxon>Symbiochloris</taxon>
    </lineage>
</organism>
<keyword evidence="1" id="KW-0833">Ubl conjugation pathway</keyword>
<dbReference type="InterPro" id="IPR000626">
    <property type="entry name" value="Ubiquitin-like_dom"/>
</dbReference>
<feature type="domain" description="Ubiquitin-like" evidence="2">
    <location>
        <begin position="16"/>
        <end position="91"/>
    </location>
</feature>
<evidence type="ECO:0000259" key="2">
    <source>
        <dbReference type="PROSITE" id="PS50053"/>
    </source>
</evidence>
<dbReference type="Proteomes" id="UP001465755">
    <property type="component" value="Unassembled WGS sequence"/>
</dbReference>